<feature type="compositionally biased region" description="Polar residues" evidence="3">
    <location>
        <begin position="91"/>
        <end position="101"/>
    </location>
</feature>
<name>A0A1S4EAJ6_DIACI</name>
<dbReference type="PANTHER" id="PTHR10694:SF113">
    <property type="entry name" value="PROTEIN JUMONJI"/>
    <property type="match status" value="1"/>
</dbReference>
<comment type="subcellular location">
    <subcellularLocation>
        <location evidence="1">Nucleus</location>
    </subcellularLocation>
</comment>
<dbReference type="Gene3D" id="2.60.120.650">
    <property type="entry name" value="Cupin"/>
    <property type="match status" value="1"/>
</dbReference>
<keyword evidence="2" id="KW-0539">Nucleus</keyword>
<reference evidence="6" key="1">
    <citation type="submission" date="2025-08" db="UniProtKB">
        <authorList>
            <consortium name="RefSeq"/>
        </authorList>
    </citation>
    <scope>IDENTIFICATION</scope>
</reference>
<dbReference type="AlphaFoldDB" id="A0A1S4EAJ6"/>
<dbReference type="RefSeq" id="XP_017299138.2">
    <property type="nucleotide sequence ID" value="XM_017443649.2"/>
</dbReference>
<evidence type="ECO:0000259" key="4">
    <source>
        <dbReference type="Pfam" id="PF02373"/>
    </source>
</evidence>
<dbReference type="Pfam" id="PF02373">
    <property type="entry name" value="JmjC"/>
    <property type="match status" value="1"/>
</dbReference>
<feature type="compositionally biased region" description="Polar residues" evidence="3">
    <location>
        <begin position="1"/>
        <end position="12"/>
    </location>
</feature>
<feature type="compositionally biased region" description="Basic and acidic residues" evidence="3">
    <location>
        <begin position="79"/>
        <end position="90"/>
    </location>
</feature>
<gene>
    <name evidence="6" type="primary">LOC103508211</name>
</gene>
<dbReference type="GO" id="GO:0000785">
    <property type="term" value="C:chromatin"/>
    <property type="evidence" value="ECO:0007669"/>
    <property type="project" value="TreeGrafter"/>
</dbReference>
<dbReference type="GO" id="GO:0006338">
    <property type="term" value="P:chromatin remodeling"/>
    <property type="evidence" value="ECO:0007669"/>
    <property type="project" value="TreeGrafter"/>
</dbReference>
<dbReference type="PaxDb" id="121845-A0A1S4EAJ6"/>
<keyword evidence="5" id="KW-1185">Reference proteome</keyword>
<accession>A0A1S4EAJ6</accession>
<proteinExistence type="predicted"/>
<evidence type="ECO:0000256" key="1">
    <source>
        <dbReference type="ARBA" id="ARBA00004123"/>
    </source>
</evidence>
<evidence type="ECO:0000313" key="6">
    <source>
        <dbReference type="RefSeq" id="XP_017299138.2"/>
    </source>
</evidence>
<evidence type="ECO:0000256" key="2">
    <source>
        <dbReference type="ARBA" id="ARBA00023242"/>
    </source>
</evidence>
<evidence type="ECO:0000256" key="3">
    <source>
        <dbReference type="SAM" id="MobiDB-lite"/>
    </source>
</evidence>
<sequence length="578" mass="65482">MSQQYCKRSVQFTHGKASSDEQQDKKSLGLRKPGPGRIQKAKSLPNTSNEVVGVRSTRSMIRRFSSHEAGSNGNGVDNKNGERKVERDSPEMNSNGSEVSSVSKVGAKKTWYIVRDSARLGTLLKTKAPALFSNPAHTTELLTSVPLLIHPADLLSSEVPYEVIEQSEGEFVLFSPGLVKCYVAHGACISEQTLLPLPQWAPILSRYFHRTRHPANQLSHGYLLTTLTNSTLFTLPLKLASRLFACYTKFMEVQVKKRKDLIASGATVEKADSTSQIFQDARCSVCHQKFYLTALERDSTLYCIQHVPRCTHEEKEEKTGIKIYISMSTVEMEKQVKSLTRRFKMYSQFAQAVTMLQDIRKKPDASDLKDLLNTAREHKFLDNIYYEHLVSSEKCLHEFETKFLNADVNQLTIPQLLDLRLIVEATDFLLPGESRLYTLLRSDDEPRALLKLYNAGILSVSQLRRRVEVLPPANPVNRDTMEALANAIKVGLILEQIIQSVQRIHTCNEERIEELIDQSYRLAPTPQLESCVEVLKQVLDQRQEWKNKALDLLDKDEQSSIRRLGSCSGGRQDNRRLC</sequence>
<evidence type="ECO:0000313" key="5">
    <source>
        <dbReference type="Proteomes" id="UP000079169"/>
    </source>
</evidence>
<dbReference type="STRING" id="121845.A0A1S4EAJ6"/>
<dbReference type="GO" id="GO:0005634">
    <property type="term" value="C:nucleus"/>
    <property type="evidence" value="ECO:0007669"/>
    <property type="project" value="UniProtKB-SubCell"/>
</dbReference>
<dbReference type="GO" id="GO:0010468">
    <property type="term" value="P:regulation of gene expression"/>
    <property type="evidence" value="ECO:0007669"/>
    <property type="project" value="TreeGrafter"/>
</dbReference>
<feature type="region of interest" description="Disordered" evidence="3">
    <location>
        <begin position="1"/>
        <end position="101"/>
    </location>
</feature>
<dbReference type="KEGG" id="dci:103508211"/>
<dbReference type="Proteomes" id="UP000079169">
    <property type="component" value="Unplaced"/>
</dbReference>
<feature type="domain" description="JmjC" evidence="4">
    <location>
        <begin position="102"/>
        <end position="192"/>
    </location>
</feature>
<feature type="compositionally biased region" description="Basic and acidic residues" evidence="3">
    <location>
        <begin position="17"/>
        <end position="27"/>
    </location>
</feature>
<dbReference type="PANTHER" id="PTHR10694">
    <property type="entry name" value="LYSINE-SPECIFIC DEMETHYLASE"/>
    <property type="match status" value="1"/>
</dbReference>
<protein>
    <submittedName>
        <fullName evidence="6">Uncharacterized protein LOC103508211</fullName>
    </submittedName>
</protein>
<dbReference type="InterPro" id="IPR003347">
    <property type="entry name" value="JmjC_dom"/>
</dbReference>
<organism evidence="5 6">
    <name type="scientific">Diaphorina citri</name>
    <name type="common">Asian citrus psyllid</name>
    <dbReference type="NCBI Taxonomy" id="121845"/>
    <lineage>
        <taxon>Eukaryota</taxon>
        <taxon>Metazoa</taxon>
        <taxon>Ecdysozoa</taxon>
        <taxon>Arthropoda</taxon>
        <taxon>Hexapoda</taxon>
        <taxon>Insecta</taxon>
        <taxon>Pterygota</taxon>
        <taxon>Neoptera</taxon>
        <taxon>Paraneoptera</taxon>
        <taxon>Hemiptera</taxon>
        <taxon>Sternorrhyncha</taxon>
        <taxon>Psylloidea</taxon>
        <taxon>Psyllidae</taxon>
        <taxon>Diaphorininae</taxon>
        <taxon>Diaphorina</taxon>
    </lineage>
</organism>
<feature type="compositionally biased region" description="Polar residues" evidence="3">
    <location>
        <begin position="68"/>
        <end position="77"/>
    </location>
</feature>
<dbReference type="GeneID" id="103508211"/>